<dbReference type="Proteomes" id="UP000031843">
    <property type="component" value="Chromosome main"/>
</dbReference>
<sequence length="60" mass="6863">MTATQEKAIRRAAELMDRLASEMDETFVRGRRWEGSEAQKGDRDEYRALAASLRAVFEGK</sequence>
<organism evidence="1 2">
    <name type="scientific">Cupriavidus basilensis</name>
    <dbReference type="NCBI Taxonomy" id="68895"/>
    <lineage>
        <taxon>Bacteria</taxon>
        <taxon>Pseudomonadati</taxon>
        <taxon>Pseudomonadota</taxon>
        <taxon>Betaproteobacteria</taxon>
        <taxon>Burkholderiales</taxon>
        <taxon>Burkholderiaceae</taxon>
        <taxon>Cupriavidus</taxon>
    </lineage>
</organism>
<keyword evidence="2" id="KW-1185">Reference proteome</keyword>
<gene>
    <name evidence="1" type="ORF">RR42_m1620</name>
</gene>
<evidence type="ECO:0000313" key="2">
    <source>
        <dbReference type="Proteomes" id="UP000031843"/>
    </source>
</evidence>
<evidence type="ECO:0000313" key="1">
    <source>
        <dbReference type="EMBL" id="AJG19017.1"/>
    </source>
</evidence>
<reference evidence="1 2" key="1">
    <citation type="journal article" date="2015" name="Genome Announc.">
        <title>Complete Genome Sequence of Cupriavidus basilensis 4G11, Isolated from the Oak Ridge Field Research Center Site.</title>
        <authorList>
            <person name="Ray J."/>
            <person name="Waters R.J."/>
            <person name="Skerker J.M."/>
            <person name="Kuehl J.V."/>
            <person name="Price M.N."/>
            <person name="Huang J."/>
            <person name="Chakraborty R."/>
            <person name="Arkin A.P."/>
            <person name="Deutschbauer A."/>
        </authorList>
    </citation>
    <scope>NUCLEOTIDE SEQUENCE [LARGE SCALE GENOMIC DNA]</scope>
    <source>
        <strain evidence="1">4G11</strain>
    </source>
</reference>
<accession>A0A0C4Y1P3</accession>
<dbReference type="KEGG" id="cbw:RR42_m1620"/>
<dbReference type="STRING" id="68895.RR42_m1620"/>
<proteinExistence type="predicted"/>
<name>A0A0C4Y1P3_9BURK</name>
<dbReference type="AlphaFoldDB" id="A0A0C4Y1P3"/>
<dbReference type="EMBL" id="CP010536">
    <property type="protein sequence ID" value="AJG19017.1"/>
    <property type="molecule type" value="Genomic_DNA"/>
</dbReference>
<protein>
    <submittedName>
        <fullName evidence="1">Uncharacterized protein</fullName>
    </submittedName>
</protein>